<accession>A0A517WSX2</accession>
<protein>
    <recommendedName>
        <fullName evidence="3">Carboxypeptidase regulatory-like domain-containing protein</fullName>
    </recommendedName>
</protein>
<keyword evidence="2" id="KW-1185">Reference proteome</keyword>
<evidence type="ECO:0000313" key="1">
    <source>
        <dbReference type="EMBL" id="QDU08357.1"/>
    </source>
</evidence>
<dbReference type="OrthoDB" id="268362at2"/>
<name>A0A517WSX2_9PLAN</name>
<sequence length="151" mass="15833">MKRLFFCIFLLTMIGCGGGPDRSSTAPVSGTVTLDGEPLASGTITFETTGSRPASGVIKEGKILNVMTYEPNDGAPVGTHKVSISSTETAKSAVVANPGETTEFDPNYMGGGDSLIPEKYNNPSTSGLTAEIQSGTENVLQFNLEPKQKKK</sequence>
<proteinExistence type="predicted"/>
<dbReference type="AlphaFoldDB" id="A0A517WSX2"/>
<dbReference type="PROSITE" id="PS51257">
    <property type="entry name" value="PROKAR_LIPOPROTEIN"/>
    <property type="match status" value="1"/>
</dbReference>
<evidence type="ECO:0008006" key="3">
    <source>
        <dbReference type="Google" id="ProtNLM"/>
    </source>
</evidence>
<reference evidence="1 2" key="1">
    <citation type="submission" date="2019-03" db="EMBL/GenBank/DDBJ databases">
        <title>Deep-cultivation of Planctomycetes and their phenomic and genomic characterization uncovers novel biology.</title>
        <authorList>
            <person name="Wiegand S."/>
            <person name="Jogler M."/>
            <person name="Boedeker C."/>
            <person name="Pinto D."/>
            <person name="Vollmers J."/>
            <person name="Rivas-Marin E."/>
            <person name="Kohn T."/>
            <person name="Peeters S.H."/>
            <person name="Heuer A."/>
            <person name="Rast P."/>
            <person name="Oberbeckmann S."/>
            <person name="Bunk B."/>
            <person name="Jeske O."/>
            <person name="Meyerdierks A."/>
            <person name="Storesund J.E."/>
            <person name="Kallscheuer N."/>
            <person name="Luecker S."/>
            <person name="Lage O.M."/>
            <person name="Pohl T."/>
            <person name="Merkel B.J."/>
            <person name="Hornburger P."/>
            <person name="Mueller R.-W."/>
            <person name="Bruemmer F."/>
            <person name="Labrenz M."/>
            <person name="Spormann A.M."/>
            <person name="Op den Camp H."/>
            <person name="Overmann J."/>
            <person name="Amann R."/>
            <person name="Jetten M.S.M."/>
            <person name="Mascher T."/>
            <person name="Medema M.H."/>
            <person name="Devos D.P."/>
            <person name="Kaster A.-K."/>
            <person name="Ovreas L."/>
            <person name="Rohde M."/>
            <person name="Galperin M.Y."/>
            <person name="Jogler C."/>
        </authorList>
    </citation>
    <scope>NUCLEOTIDE SEQUENCE [LARGE SCALE GENOMIC DNA]</scope>
    <source>
        <strain evidence="1 2">V202</strain>
    </source>
</reference>
<organism evidence="1 2">
    <name type="scientific">Gimesia aquarii</name>
    <dbReference type="NCBI Taxonomy" id="2527964"/>
    <lineage>
        <taxon>Bacteria</taxon>
        <taxon>Pseudomonadati</taxon>
        <taxon>Planctomycetota</taxon>
        <taxon>Planctomycetia</taxon>
        <taxon>Planctomycetales</taxon>
        <taxon>Planctomycetaceae</taxon>
        <taxon>Gimesia</taxon>
    </lineage>
</organism>
<dbReference type="RefSeq" id="WP_145172930.1">
    <property type="nucleotide sequence ID" value="NZ_CP037422.1"/>
</dbReference>
<gene>
    <name evidence="1" type="ORF">V202x_17250</name>
</gene>
<evidence type="ECO:0000313" key="2">
    <source>
        <dbReference type="Proteomes" id="UP000318384"/>
    </source>
</evidence>
<dbReference type="Proteomes" id="UP000318384">
    <property type="component" value="Chromosome"/>
</dbReference>
<dbReference type="EMBL" id="CP037422">
    <property type="protein sequence ID" value="QDU08357.1"/>
    <property type="molecule type" value="Genomic_DNA"/>
</dbReference>